<dbReference type="InterPro" id="IPR005804">
    <property type="entry name" value="FA_desaturase_dom"/>
</dbReference>
<evidence type="ECO:0000313" key="4">
    <source>
        <dbReference type="Proteomes" id="UP000245086"/>
    </source>
</evidence>
<dbReference type="GO" id="GO:0008610">
    <property type="term" value="P:lipid biosynthetic process"/>
    <property type="evidence" value="ECO:0007669"/>
    <property type="project" value="UniProtKB-ARBA"/>
</dbReference>
<reference evidence="3 4" key="1">
    <citation type="journal article" date="2018" name="Genome Announc.">
        <title>Draft Genome Sequence of "Candidatus Phycosocius bacilliformis," an Alphaproteobacterial Ectosymbiont of the Hydrocarbon-Producing Green Alga Botryococcus braunii.</title>
        <authorList>
            <person name="Tanabe Y."/>
            <person name="Yamaguchi H."/>
            <person name="Watanabe M.M."/>
        </authorList>
    </citation>
    <scope>NUCLEOTIDE SEQUENCE [LARGE SCALE GENOMIC DNA]</scope>
    <source>
        <strain evidence="3 4">BOTRYCO-2</strain>
    </source>
</reference>
<dbReference type="GO" id="GO:0016717">
    <property type="term" value="F:oxidoreductase activity, acting on paired donors, with oxidation of a pair of donors resulting in the reduction of molecular oxygen to two molecules of water"/>
    <property type="evidence" value="ECO:0007669"/>
    <property type="project" value="TreeGrafter"/>
</dbReference>
<evidence type="ECO:0000256" key="1">
    <source>
        <dbReference type="SAM" id="Phobius"/>
    </source>
</evidence>
<dbReference type="PANTHER" id="PTHR19353:SF19">
    <property type="entry name" value="DELTA(5) FATTY ACID DESATURASE C-RELATED"/>
    <property type="match status" value="1"/>
</dbReference>
<keyword evidence="1" id="KW-1133">Transmembrane helix</keyword>
<keyword evidence="1" id="KW-0472">Membrane</keyword>
<feature type="transmembrane region" description="Helical" evidence="1">
    <location>
        <begin position="181"/>
        <end position="208"/>
    </location>
</feature>
<feature type="transmembrane region" description="Helical" evidence="1">
    <location>
        <begin position="55"/>
        <end position="73"/>
    </location>
</feature>
<dbReference type="Pfam" id="PF00487">
    <property type="entry name" value="FA_desaturase"/>
    <property type="match status" value="1"/>
</dbReference>
<evidence type="ECO:0000313" key="3">
    <source>
        <dbReference type="EMBL" id="GBF57555.1"/>
    </source>
</evidence>
<dbReference type="GO" id="GO:0016020">
    <property type="term" value="C:membrane"/>
    <property type="evidence" value="ECO:0007669"/>
    <property type="project" value="TreeGrafter"/>
</dbReference>
<keyword evidence="4" id="KW-1185">Reference proteome</keyword>
<evidence type="ECO:0000259" key="2">
    <source>
        <dbReference type="Pfam" id="PF00487"/>
    </source>
</evidence>
<keyword evidence="1" id="KW-0812">Transmembrane</keyword>
<gene>
    <name evidence="3" type="ORF">PbB2_01222</name>
</gene>
<protein>
    <recommendedName>
        <fullName evidence="2">Fatty acid desaturase domain-containing protein</fullName>
    </recommendedName>
</protein>
<feature type="transmembrane region" description="Helical" evidence="1">
    <location>
        <begin position="26"/>
        <end position="49"/>
    </location>
</feature>
<sequence>MAAPTIDPKTIFTPQEWEDLRRRNDWIGLGLVAHAWALIGLAVALFALAPNPLTWLIAVMVVGARQLGLAILMHEAAHGGLSKHQKLNDFVGHWLCGVPVGASLHRYRPYHLGHHRHTQQAEDPDLGLAAHFPITKASYRRKLLRDLTGQTFFKQTLAPLMGVLAAPAQASSQARQAATTYLAGQVGIFIVFLAAGQGWAFLSIWLFAQATWYPAVTRLRNIGEHACATPDPSDPWKLARTTHANPLERLLIAPYWVHFHAEHHLWMYIPCYRLEATHKLLKAKGLTEKMEIKQGYGQILALATARQA</sequence>
<dbReference type="EMBL" id="BFBR01000003">
    <property type="protein sequence ID" value="GBF57555.1"/>
    <property type="molecule type" value="Genomic_DNA"/>
</dbReference>
<feature type="domain" description="Fatty acid desaturase" evidence="2">
    <location>
        <begin position="54"/>
        <end position="284"/>
    </location>
</feature>
<dbReference type="CDD" id="cd03510">
    <property type="entry name" value="Rhizobitoxine-FADS-like"/>
    <property type="match status" value="1"/>
</dbReference>
<dbReference type="InterPro" id="IPR012171">
    <property type="entry name" value="Fatty_acid_desaturase"/>
</dbReference>
<accession>A0A2P2E917</accession>
<dbReference type="PANTHER" id="PTHR19353">
    <property type="entry name" value="FATTY ACID DESATURASE 2"/>
    <property type="match status" value="1"/>
</dbReference>
<comment type="caution">
    <text evidence="3">The sequence shown here is derived from an EMBL/GenBank/DDBJ whole genome shotgun (WGS) entry which is preliminary data.</text>
</comment>
<proteinExistence type="predicted"/>
<dbReference type="AlphaFoldDB" id="A0A2P2E917"/>
<name>A0A2P2E917_9PROT</name>
<dbReference type="OrthoDB" id="9792534at2"/>
<dbReference type="RefSeq" id="WP_108984433.1">
    <property type="nucleotide sequence ID" value="NZ_BFBR01000003.1"/>
</dbReference>
<dbReference type="Proteomes" id="UP000245086">
    <property type="component" value="Unassembled WGS sequence"/>
</dbReference>
<organism evidence="3 4">
    <name type="scientific">Candidatus Phycosocius bacilliformis</name>
    <dbReference type="NCBI Taxonomy" id="1445552"/>
    <lineage>
        <taxon>Bacteria</taxon>
        <taxon>Pseudomonadati</taxon>
        <taxon>Pseudomonadota</taxon>
        <taxon>Alphaproteobacteria</taxon>
        <taxon>Caulobacterales</taxon>
        <taxon>Caulobacterales incertae sedis</taxon>
        <taxon>Candidatus Phycosocius</taxon>
    </lineage>
</organism>